<dbReference type="PROSITE" id="PS50011">
    <property type="entry name" value="PROTEIN_KINASE_DOM"/>
    <property type="match status" value="1"/>
</dbReference>
<keyword evidence="2" id="KW-0547">Nucleotide-binding</keyword>
<proteinExistence type="predicted"/>
<dbReference type="Proteomes" id="UP001556367">
    <property type="component" value="Unassembled WGS sequence"/>
</dbReference>
<reference evidence="7" key="1">
    <citation type="submission" date="2024-06" db="EMBL/GenBank/DDBJ databases">
        <title>Multi-omics analyses provide insights into the biosynthesis of the anticancer antibiotic pleurotin in Hohenbuehelia grisea.</title>
        <authorList>
            <person name="Weaver J.A."/>
            <person name="Alberti F."/>
        </authorList>
    </citation>
    <scope>NUCLEOTIDE SEQUENCE [LARGE SCALE GENOMIC DNA]</scope>
    <source>
        <strain evidence="7">T-177</strain>
    </source>
</reference>
<dbReference type="EMBL" id="JASNQZ010000008">
    <property type="protein sequence ID" value="KAL0953770.1"/>
    <property type="molecule type" value="Genomic_DNA"/>
</dbReference>
<sequence length="352" mass="39619">MVKDLTDHVQELTSAGGDGAQTQLFLAKLQIDGEEKRVAIRVYYIQSKLARAAAKKLLEAQLPRWCLVDHPNLVPTLGVIRKPFIMPTVVTPYYAKGALWNHILRHRNSSLSPEQISERLGWTLEIARAIEYLHGFDPPIIHSDLRCANIFLDDDGHVRVAEYGFVAATPTQAVAEHVWAPRPEGHAHYRWMAPEFYSLGHPPDHLDPPLGYTTAADVWAFGMTVLELFTARSPYGQDVTDAKGTHPQAKADWDVPKLADEGVLPPLSGFLQGNPVLRVLLRRCWAKDPSNRPSMAEVCRALETMDETELLKNEPPPVIVESFFSIVLRIINPFSKLRSMLAFLYSLFRLPY</sequence>
<keyword evidence="4" id="KW-0067">ATP-binding</keyword>
<dbReference type="Pfam" id="PF07714">
    <property type="entry name" value="PK_Tyr_Ser-Thr"/>
    <property type="match status" value="1"/>
</dbReference>
<protein>
    <recommendedName>
        <fullName evidence="5">Protein kinase domain-containing protein</fullName>
    </recommendedName>
</protein>
<comment type="caution">
    <text evidence="6">The sequence shown here is derived from an EMBL/GenBank/DDBJ whole genome shotgun (WGS) entry which is preliminary data.</text>
</comment>
<dbReference type="PANTHER" id="PTHR44329:SF288">
    <property type="entry name" value="MITOGEN-ACTIVATED PROTEIN KINASE KINASE KINASE 20"/>
    <property type="match status" value="1"/>
</dbReference>
<dbReference type="InterPro" id="IPR051681">
    <property type="entry name" value="Ser/Thr_Kinases-Pseudokinases"/>
</dbReference>
<dbReference type="SUPFAM" id="SSF56112">
    <property type="entry name" value="Protein kinase-like (PK-like)"/>
    <property type="match status" value="1"/>
</dbReference>
<dbReference type="PROSITE" id="PS00109">
    <property type="entry name" value="PROTEIN_KINASE_TYR"/>
    <property type="match status" value="1"/>
</dbReference>
<evidence type="ECO:0000256" key="2">
    <source>
        <dbReference type="ARBA" id="ARBA00022741"/>
    </source>
</evidence>
<keyword evidence="3" id="KW-0418">Kinase</keyword>
<dbReference type="PANTHER" id="PTHR44329">
    <property type="entry name" value="SERINE/THREONINE-PROTEIN KINASE TNNI3K-RELATED"/>
    <property type="match status" value="1"/>
</dbReference>
<organism evidence="6 7">
    <name type="scientific">Hohenbuehelia grisea</name>
    <dbReference type="NCBI Taxonomy" id="104357"/>
    <lineage>
        <taxon>Eukaryota</taxon>
        <taxon>Fungi</taxon>
        <taxon>Dikarya</taxon>
        <taxon>Basidiomycota</taxon>
        <taxon>Agaricomycotina</taxon>
        <taxon>Agaricomycetes</taxon>
        <taxon>Agaricomycetidae</taxon>
        <taxon>Agaricales</taxon>
        <taxon>Pleurotineae</taxon>
        <taxon>Pleurotaceae</taxon>
        <taxon>Hohenbuehelia</taxon>
    </lineage>
</organism>
<evidence type="ECO:0000256" key="4">
    <source>
        <dbReference type="ARBA" id="ARBA00022840"/>
    </source>
</evidence>
<keyword evidence="1" id="KW-0808">Transferase</keyword>
<dbReference type="InterPro" id="IPR001245">
    <property type="entry name" value="Ser-Thr/Tyr_kinase_cat_dom"/>
</dbReference>
<dbReference type="Gene3D" id="1.10.510.10">
    <property type="entry name" value="Transferase(Phosphotransferase) domain 1"/>
    <property type="match status" value="1"/>
</dbReference>
<keyword evidence="7" id="KW-1185">Reference proteome</keyword>
<gene>
    <name evidence="6" type="ORF">HGRIS_004955</name>
</gene>
<evidence type="ECO:0000256" key="1">
    <source>
        <dbReference type="ARBA" id="ARBA00022679"/>
    </source>
</evidence>
<evidence type="ECO:0000313" key="6">
    <source>
        <dbReference type="EMBL" id="KAL0953770.1"/>
    </source>
</evidence>
<evidence type="ECO:0000259" key="5">
    <source>
        <dbReference type="PROSITE" id="PS50011"/>
    </source>
</evidence>
<name>A0ABR3JF55_9AGAR</name>
<dbReference type="InterPro" id="IPR008266">
    <property type="entry name" value="Tyr_kinase_AS"/>
</dbReference>
<accession>A0ABR3JF55</accession>
<dbReference type="InterPro" id="IPR000719">
    <property type="entry name" value="Prot_kinase_dom"/>
</dbReference>
<dbReference type="InterPro" id="IPR011009">
    <property type="entry name" value="Kinase-like_dom_sf"/>
</dbReference>
<feature type="domain" description="Protein kinase" evidence="5">
    <location>
        <begin position="10"/>
        <end position="305"/>
    </location>
</feature>
<evidence type="ECO:0000256" key="3">
    <source>
        <dbReference type="ARBA" id="ARBA00022777"/>
    </source>
</evidence>
<evidence type="ECO:0000313" key="7">
    <source>
        <dbReference type="Proteomes" id="UP001556367"/>
    </source>
</evidence>